<dbReference type="Gene3D" id="3.40.50.10140">
    <property type="entry name" value="Toll/interleukin-1 receptor homology (TIR) domain"/>
    <property type="match status" value="1"/>
</dbReference>
<sequence length="241" mass="28716">MFMCFSSGDRYTVAKSCLYHLKNFGINVWYDYHELILGDGKKEKNFEYAIKNNQYFLILYSNNLFKSPCAIEEEKRIFNELNTRNITIFPLLYNIKFTELPISYQNKLENYIYNEVDDTKGTLSSINQIVTKILIDKINKTMYDKTPTLSNYSKKNLSDDYIKQLLDTYNHISDENFNARITMLFAIYYYIKCNYGIDQKINYVYKIIEYLFAFTKLNIEHNHKELIIAELSMIILLDTIF</sequence>
<proteinExistence type="predicted"/>
<organism evidence="2 3">
    <name type="scientific">Ruminococcoides intestinale</name>
    <dbReference type="NCBI Taxonomy" id="3133162"/>
    <lineage>
        <taxon>Bacteria</taxon>
        <taxon>Bacillati</taxon>
        <taxon>Bacillota</taxon>
        <taxon>Clostridia</taxon>
        <taxon>Eubacteriales</taxon>
        <taxon>Oscillospiraceae</taxon>
        <taxon>Ruminococcoides</taxon>
    </lineage>
</organism>
<keyword evidence="2" id="KW-0675">Receptor</keyword>
<dbReference type="Pfam" id="PF13676">
    <property type="entry name" value="TIR_2"/>
    <property type="match status" value="1"/>
</dbReference>
<protein>
    <submittedName>
        <fullName evidence="2">Toll/interleukin-1 receptor domain-containing protein</fullName>
    </submittedName>
</protein>
<reference evidence="2 3" key="1">
    <citation type="submission" date="2024-03" db="EMBL/GenBank/DDBJ databases">
        <title>Human intestinal bacterial collection.</title>
        <authorList>
            <person name="Pauvert C."/>
            <person name="Hitch T.C.A."/>
            <person name="Clavel T."/>
        </authorList>
    </citation>
    <scope>NUCLEOTIDE SEQUENCE [LARGE SCALE GENOMIC DNA]</scope>
    <source>
        <strain evidence="2 3">CLA-JM-H38</strain>
    </source>
</reference>
<dbReference type="InterPro" id="IPR000157">
    <property type="entry name" value="TIR_dom"/>
</dbReference>
<comment type="caution">
    <text evidence="2">The sequence shown here is derived from an EMBL/GenBank/DDBJ whole genome shotgun (WGS) entry which is preliminary data.</text>
</comment>
<keyword evidence="3" id="KW-1185">Reference proteome</keyword>
<gene>
    <name evidence="2" type="ORF">WMO39_04610</name>
</gene>
<dbReference type="EMBL" id="JBBMEZ010000009">
    <property type="protein sequence ID" value="MEQ2469616.1"/>
    <property type="molecule type" value="Genomic_DNA"/>
</dbReference>
<name>A0ABV1F8I1_9FIRM</name>
<evidence type="ECO:0000259" key="1">
    <source>
        <dbReference type="Pfam" id="PF13676"/>
    </source>
</evidence>
<evidence type="ECO:0000313" key="3">
    <source>
        <dbReference type="Proteomes" id="UP001490816"/>
    </source>
</evidence>
<dbReference type="SUPFAM" id="SSF52200">
    <property type="entry name" value="Toll/Interleukin receptor TIR domain"/>
    <property type="match status" value="1"/>
</dbReference>
<feature type="domain" description="TIR" evidence="1">
    <location>
        <begin position="2"/>
        <end position="96"/>
    </location>
</feature>
<dbReference type="InterPro" id="IPR035897">
    <property type="entry name" value="Toll_tir_struct_dom_sf"/>
</dbReference>
<dbReference type="Proteomes" id="UP001490816">
    <property type="component" value="Unassembled WGS sequence"/>
</dbReference>
<evidence type="ECO:0000313" key="2">
    <source>
        <dbReference type="EMBL" id="MEQ2469616.1"/>
    </source>
</evidence>
<accession>A0ABV1F8I1</accession>